<dbReference type="EMBL" id="CAEZUF010000013">
    <property type="protein sequence ID" value="CAB4586382.1"/>
    <property type="molecule type" value="Genomic_DNA"/>
</dbReference>
<organism evidence="4">
    <name type="scientific">freshwater metagenome</name>
    <dbReference type="NCBI Taxonomy" id="449393"/>
    <lineage>
        <taxon>unclassified sequences</taxon>
        <taxon>metagenomes</taxon>
        <taxon>ecological metagenomes</taxon>
    </lineage>
</organism>
<dbReference type="EMBL" id="CAFAAE010000026">
    <property type="protein sequence ID" value="CAB4787623.1"/>
    <property type="molecule type" value="Genomic_DNA"/>
</dbReference>
<name>A0A6J6M1G4_9ZZZZ</name>
<sequence length="337" mass="35556">MSDQVKNIGVSRAEVLATSAKILEKFGTPKIYADSVAESLVQAQEAGHASHGIIRLIEYTNSIEKKVIDPAAVPTIVRETGGTVVVDGHWGWGQIACKFAVEVAAKKAKEFGISAISISSCNHIGRLGEYIETLASMNLISMMWCNADPAVAAFGGKDRLFGTNPLAVGIPSNDVPVVIDLATAASAEGKLRVARANGSKIPLGTVIDKDGNESTNPDDFYTGGAILPFGGHKGYCVSLMIELLGGALSGNHPSMNAGYSHGYGTVLIAIDPDKFFGTGFFKDEISEATKAIRSTTPANPERPVLVPGDVENNERKKNKAAIQISEAIWSSIKELSA</sequence>
<dbReference type="InterPro" id="IPR043143">
    <property type="entry name" value="Mal/L-sulf/L-lact_DH-like_NADP"/>
</dbReference>
<evidence type="ECO:0000313" key="8">
    <source>
        <dbReference type="EMBL" id="CAB4940635.1"/>
    </source>
</evidence>
<evidence type="ECO:0000313" key="5">
    <source>
        <dbReference type="EMBL" id="CAB4738053.1"/>
    </source>
</evidence>
<dbReference type="EMBL" id="CAFBNI010000018">
    <property type="protein sequence ID" value="CAB4940635.1"/>
    <property type="molecule type" value="Genomic_DNA"/>
</dbReference>
<dbReference type="EMBL" id="CAFAAT010000018">
    <property type="protein sequence ID" value="CAB4800528.1"/>
    <property type="molecule type" value="Genomic_DNA"/>
</dbReference>
<evidence type="ECO:0000313" key="3">
    <source>
        <dbReference type="EMBL" id="CAB4586382.1"/>
    </source>
</evidence>
<dbReference type="Gene3D" id="3.30.1370.60">
    <property type="entry name" value="Hypothetical oxidoreductase yiak, domain 2"/>
    <property type="match status" value="1"/>
</dbReference>
<accession>A0A6J6M1G4</accession>
<dbReference type="SUPFAM" id="SSF89733">
    <property type="entry name" value="L-sulfolactate dehydrogenase-like"/>
    <property type="match status" value="1"/>
</dbReference>
<dbReference type="AlphaFoldDB" id="A0A6J6M1G4"/>
<dbReference type="PANTHER" id="PTHR11091">
    <property type="entry name" value="OXIDOREDUCTASE-RELATED"/>
    <property type="match status" value="1"/>
</dbReference>
<dbReference type="InterPro" id="IPR036111">
    <property type="entry name" value="Mal/L-sulfo/L-lacto_DH-like_sf"/>
</dbReference>
<dbReference type="EMBL" id="CAEZWY010000025">
    <property type="protein sequence ID" value="CAB4667672.1"/>
    <property type="molecule type" value="Genomic_DNA"/>
</dbReference>
<dbReference type="PANTHER" id="PTHR11091:SF0">
    <property type="entry name" value="MALATE DEHYDROGENASE"/>
    <property type="match status" value="1"/>
</dbReference>
<dbReference type="EMBL" id="CAFBPL010000006">
    <property type="protein sequence ID" value="CAB5007838.1"/>
    <property type="molecule type" value="Genomic_DNA"/>
</dbReference>
<keyword evidence="2" id="KW-0560">Oxidoreductase</keyword>
<evidence type="ECO:0000256" key="2">
    <source>
        <dbReference type="ARBA" id="ARBA00023002"/>
    </source>
</evidence>
<dbReference type="GO" id="GO:0016491">
    <property type="term" value="F:oxidoreductase activity"/>
    <property type="evidence" value="ECO:0007669"/>
    <property type="project" value="UniProtKB-KW"/>
</dbReference>
<evidence type="ECO:0000313" key="7">
    <source>
        <dbReference type="EMBL" id="CAB4800528.1"/>
    </source>
</evidence>
<evidence type="ECO:0000313" key="6">
    <source>
        <dbReference type="EMBL" id="CAB4787623.1"/>
    </source>
</evidence>
<dbReference type="Gene3D" id="1.10.1530.10">
    <property type="match status" value="1"/>
</dbReference>
<comment type="similarity">
    <text evidence="1">Belongs to the LDH2/MDH2 oxidoreductase family.</text>
</comment>
<protein>
    <submittedName>
        <fullName evidence="4">Unannotated protein</fullName>
    </submittedName>
</protein>
<evidence type="ECO:0000256" key="1">
    <source>
        <dbReference type="ARBA" id="ARBA00006056"/>
    </source>
</evidence>
<evidence type="ECO:0000313" key="10">
    <source>
        <dbReference type="EMBL" id="CAB5007838.1"/>
    </source>
</evidence>
<dbReference type="EMBL" id="CAFBOI010000003">
    <property type="protein sequence ID" value="CAB4970484.1"/>
    <property type="molecule type" value="Genomic_DNA"/>
</dbReference>
<gene>
    <name evidence="3" type="ORF">UFOPK1791_00265</name>
    <name evidence="4" type="ORF">UFOPK2312_00384</name>
    <name evidence="5" type="ORF">UFOPK2802_00359</name>
    <name evidence="6" type="ORF">UFOPK2982_00318</name>
    <name evidence="7" type="ORF">UFOPK3083_00322</name>
    <name evidence="8" type="ORF">UFOPK3783_00299</name>
    <name evidence="9" type="ORF">UFOPK3948_00060</name>
    <name evidence="10" type="ORF">UFOPK4113_00125</name>
    <name evidence="11" type="ORF">UFOPK4355_00393</name>
</gene>
<dbReference type="InterPro" id="IPR003767">
    <property type="entry name" value="Malate/L-lactate_DH-like"/>
</dbReference>
<dbReference type="InterPro" id="IPR043144">
    <property type="entry name" value="Mal/L-sulf/L-lact_DH-like_ah"/>
</dbReference>
<evidence type="ECO:0000313" key="11">
    <source>
        <dbReference type="EMBL" id="CAB5061889.1"/>
    </source>
</evidence>
<dbReference type="EMBL" id="CAEZYX010000021">
    <property type="protein sequence ID" value="CAB4738053.1"/>
    <property type="molecule type" value="Genomic_DNA"/>
</dbReference>
<reference evidence="4" key="1">
    <citation type="submission" date="2020-05" db="EMBL/GenBank/DDBJ databases">
        <authorList>
            <person name="Chiriac C."/>
            <person name="Salcher M."/>
            <person name="Ghai R."/>
            <person name="Kavagutti S V."/>
        </authorList>
    </citation>
    <scope>NUCLEOTIDE SEQUENCE</scope>
</reference>
<dbReference type="EMBL" id="CAFBQT010000031">
    <property type="protein sequence ID" value="CAB5061889.1"/>
    <property type="molecule type" value="Genomic_DNA"/>
</dbReference>
<evidence type="ECO:0000313" key="9">
    <source>
        <dbReference type="EMBL" id="CAB4970484.1"/>
    </source>
</evidence>
<evidence type="ECO:0000313" key="4">
    <source>
        <dbReference type="EMBL" id="CAB4667672.1"/>
    </source>
</evidence>
<dbReference type="Pfam" id="PF02615">
    <property type="entry name" value="Ldh_2"/>
    <property type="match status" value="1"/>
</dbReference>
<proteinExistence type="inferred from homology"/>